<dbReference type="AlphaFoldDB" id="A0A8H4W379"/>
<dbReference type="OrthoDB" id="3536114at2759"/>
<evidence type="ECO:0000313" key="1">
    <source>
        <dbReference type="EMBL" id="KAF4629339.1"/>
    </source>
</evidence>
<sequence length="299" mass="34362">MSNQPNFLMIPVELRRLIYKELFTTTTTKHGFSSTSWTHTSVLRTSRQLYKEARPIMLRNILLHFSSTCKFLDCMTDLPADDISQLRYIRTKSFPFPLYADEDAFSYTTYFFGALLPLFPGLQLDLLTVEDCFHDKDVNDGFGDVGTYLDIQELITTKGWKELHYITPTTEWISSKRDHRRCRSAQPATWNAMLQEQDGETSEAKVEMWIGNEPSVKGQAENPETRMPCRIVPSNNIQEAYVYDEREMIVIAKRGNGASYIEDGMELDKGIEHVFQMTWQDVKQSGLVQSAEGDPCAHL</sequence>
<reference evidence="1 2" key="1">
    <citation type="submission" date="2020-03" db="EMBL/GenBank/DDBJ databases">
        <title>Draft Genome Sequence of Cudoniella acicularis.</title>
        <authorList>
            <person name="Buettner E."/>
            <person name="Kellner H."/>
        </authorList>
    </citation>
    <scope>NUCLEOTIDE SEQUENCE [LARGE SCALE GENOMIC DNA]</scope>
    <source>
        <strain evidence="1 2">DSM 108380</strain>
    </source>
</reference>
<evidence type="ECO:0008006" key="3">
    <source>
        <dbReference type="Google" id="ProtNLM"/>
    </source>
</evidence>
<dbReference type="EMBL" id="JAAMPI010000690">
    <property type="protein sequence ID" value="KAF4629339.1"/>
    <property type="molecule type" value="Genomic_DNA"/>
</dbReference>
<evidence type="ECO:0000313" key="2">
    <source>
        <dbReference type="Proteomes" id="UP000566819"/>
    </source>
</evidence>
<organism evidence="1 2">
    <name type="scientific">Cudoniella acicularis</name>
    <dbReference type="NCBI Taxonomy" id="354080"/>
    <lineage>
        <taxon>Eukaryota</taxon>
        <taxon>Fungi</taxon>
        <taxon>Dikarya</taxon>
        <taxon>Ascomycota</taxon>
        <taxon>Pezizomycotina</taxon>
        <taxon>Leotiomycetes</taxon>
        <taxon>Helotiales</taxon>
        <taxon>Tricladiaceae</taxon>
        <taxon>Cudoniella</taxon>
    </lineage>
</organism>
<name>A0A8H4W379_9HELO</name>
<gene>
    <name evidence="1" type="ORF">G7Y89_g8812</name>
</gene>
<comment type="caution">
    <text evidence="1">The sequence shown here is derived from an EMBL/GenBank/DDBJ whole genome shotgun (WGS) entry which is preliminary data.</text>
</comment>
<keyword evidence="2" id="KW-1185">Reference proteome</keyword>
<dbReference type="Proteomes" id="UP000566819">
    <property type="component" value="Unassembled WGS sequence"/>
</dbReference>
<protein>
    <recommendedName>
        <fullName evidence="3">F-box domain-containing protein</fullName>
    </recommendedName>
</protein>
<proteinExistence type="predicted"/>
<accession>A0A8H4W379</accession>